<evidence type="ECO:0000313" key="2">
    <source>
        <dbReference type="EMBL" id="KAB0300102.1"/>
    </source>
</evidence>
<dbReference type="EMBL" id="VXDD01000005">
    <property type="protein sequence ID" value="KAB0300102.1"/>
    <property type="molecule type" value="Genomic_DNA"/>
</dbReference>
<dbReference type="InterPro" id="IPR052512">
    <property type="entry name" value="4CMD/NDH-1_regulator"/>
</dbReference>
<dbReference type="InterPro" id="IPR003779">
    <property type="entry name" value="CMD-like"/>
</dbReference>
<dbReference type="GO" id="GO:0051920">
    <property type="term" value="F:peroxiredoxin activity"/>
    <property type="evidence" value="ECO:0007669"/>
    <property type="project" value="InterPro"/>
</dbReference>
<reference evidence="2 3" key="1">
    <citation type="submission" date="2019-09" db="EMBL/GenBank/DDBJ databases">
        <title>Vibrio Fortis S7-72.</title>
        <authorList>
            <person name="Das S.K."/>
        </authorList>
    </citation>
    <scope>NUCLEOTIDE SEQUENCE [LARGE SCALE GENOMIC DNA]</scope>
    <source>
        <strain evidence="2 3">S7-72</strain>
    </source>
</reference>
<protein>
    <submittedName>
        <fullName evidence="2">Carboxymuconolactone decarboxylase family protein</fullName>
    </submittedName>
</protein>
<comment type="caution">
    <text evidence="2">The sequence shown here is derived from an EMBL/GenBank/DDBJ whole genome shotgun (WGS) entry which is preliminary data.</text>
</comment>
<proteinExistence type="predicted"/>
<feature type="domain" description="Carboxymuconolactone decarboxylase-like" evidence="1">
    <location>
        <begin position="17"/>
        <end position="100"/>
    </location>
</feature>
<evidence type="ECO:0000259" key="1">
    <source>
        <dbReference type="Pfam" id="PF02627"/>
    </source>
</evidence>
<dbReference type="Proteomes" id="UP000326687">
    <property type="component" value="Unassembled WGS sequence"/>
</dbReference>
<name>A0A5N3S1C0_9VIBR</name>
<dbReference type="PANTHER" id="PTHR33570:SF9">
    <property type="entry name" value="BLL4600 PROTEIN"/>
    <property type="match status" value="1"/>
</dbReference>
<dbReference type="InterPro" id="IPR029032">
    <property type="entry name" value="AhpD-like"/>
</dbReference>
<dbReference type="SUPFAM" id="SSF69118">
    <property type="entry name" value="AhpD-like"/>
    <property type="match status" value="1"/>
</dbReference>
<organism evidence="2 3">
    <name type="scientific">Vibrio fortis</name>
    <dbReference type="NCBI Taxonomy" id="212667"/>
    <lineage>
        <taxon>Bacteria</taxon>
        <taxon>Pseudomonadati</taxon>
        <taxon>Pseudomonadota</taxon>
        <taxon>Gammaproteobacteria</taxon>
        <taxon>Vibrionales</taxon>
        <taxon>Vibrionaceae</taxon>
        <taxon>Vibrio</taxon>
    </lineage>
</organism>
<dbReference type="Pfam" id="PF02627">
    <property type="entry name" value="CMD"/>
    <property type="match status" value="1"/>
</dbReference>
<dbReference type="PANTHER" id="PTHR33570">
    <property type="entry name" value="4-CARBOXYMUCONOLACTONE DECARBOXYLASE FAMILY PROTEIN"/>
    <property type="match status" value="1"/>
</dbReference>
<sequence length="111" mass="12721">MDTKEQYLMKLFAEIAPQFHKVTEDILFGQIWRDESLSTRDRSLITITALVVLNRVEQLPGHLARAFSNGLTVKELSATMTHLAFYAGWPVTASALERLDEMDHKRNDKCQ</sequence>
<dbReference type="Gene3D" id="1.20.1290.10">
    <property type="entry name" value="AhpD-like"/>
    <property type="match status" value="1"/>
</dbReference>
<evidence type="ECO:0000313" key="3">
    <source>
        <dbReference type="Proteomes" id="UP000326687"/>
    </source>
</evidence>
<dbReference type="RefSeq" id="WP_102431748.1">
    <property type="nucleotide sequence ID" value="NZ_VXDD01000005.1"/>
</dbReference>
<dbReference type="AlphaFoldDB" id="A0A5N3S1C0"/>
<gene>
    <name evidence="2" type="ORF">F2Z80_23625</name>
</gene>
<accession>A0A5N3S1C0</accession>